<name>A0ABT8KJM7_9BACT</name>
<dbReference type="InterPro" id="IPR023393">
    <property type="entry name" value="START-like_dom_sf"/>
</dbReference>
<dbReference type="Proteomes" id="UP001172082">
    <property type="component" value="Unassembled WGS sequence"/>
</dbReference>
<reference evidence="3" key="1">
    <citation type="submission" date="2023-06" db="EMBL/GenBank/DDBJ databases">
        <title>Genomic of Parafulvivirga corallium.</title>
        <authorList>
            <person name="Wang G."/>
        </authorList>
    </citation>
    <scope>NUCLEOTIDE SEQUENCE</scope>
    <source>
        <strain evidence="3">BMA10</strain>
    </source>
</reference>
<dbReference type="InterPro" id="IPR013538">
    <property type="entry name" value="ASHA1/2-like_C"/>
</dbReference>
<evidence type="ECO:0000256" key="1">
    <source>
        <dbReference type="ARBA" id="ARBA00006817"/>
    </source>
</evidence>
<accession>A0ABT8KJM7</accession>
<organism evidence="3 4">
    <name type="scientific">Splendidivirga corallicola</name>
    <dbReference type="NCBI Taxonomy" id="3051826"/>
    <lineage>
        <taxon>Bacteria</taxon>
        <taxon>Pseudomonadati</taxon>
        <taxon>Bacteroidota</taxon>
        <taxon>Cytophagia</taxon>
        <taxon>Cytophagales</taxon>
        <taxon>Splendidivirgaceae</taxon>
        <taxon>Splendidivirga</taxon>
    </lineage>
</organism>
<dbReference type="Pfam" id="PF08327">
    <property type="entry name" value="AHSA1"/>
    <property type="match status" value="1"/>
</dbReference>
<proteinExistence type="inferred from homology"/>
<gene>
    <name evidence="3" type="ORF">QQ008_05990</name>
</gene>
<keyword evidence="4" id="KW-1185">Reference proteome</keyword>
<evidence type="ECO:0000259" key="2">
    <source>
        <dbReference type="Pfam" id="PF08327"/>
    </source>
</evidence>
<dbReference type="Gene3D" id="3.30.530.20">
    <property type="match status" value="1"/>
</dbReference>
<evidence type="ECO:0000313" key="3">
    <source>
        <dbReference type="EMBL" id="MDN5200899.1"/>
    </source>
</evidence>
<feature type="domain" description="Activator of Hsp90 ATPase homologue 1/2-like C-terminal" evidence="2">
    <location>
        <begin position="11"/>
        <end position="129"/>
    </location>
</feature>
<dbReference type="EMBL" id="JAUJEA010000002">
    <property type="protein sequence ID" value="MDN5200899.1"/>
    <property type="molecule type" value="Genomic_DNA"/>
</dbReference>
<evidence type="ECO:0000313" key="4">
    <source>
        <dbReference type="Proteomes" id="UP001172082"/>
    </source>
</evidence>
<dbReference type="CDD" id="cd07814">
    <property type="entry name" value="SRPBCC_CalC_Aha1-like"/>
    <property type="match status" value="1"/>
</dbReference>
<sequence>MTDIKHLVKIKASPEKVYKAITTQDGLIAWWTPQVEAAPFLGSIAKFGFGSTYYKKMKIKDLAMNKRVEWDCLEAVEEWIGTKIIFTLEKTEAGSTLRFEHNDWEGFSDMFSQCSFDWGRFLMSLKKYCETGEGKPYPLD</sequence>
<comment type="similarity">
    <text evidence="1">Belongs to the AHA1 family.</text>
</comment>
<protein>
    <submittedName>
        <fullName evidence="3">SRPBCC domain-containing protein</fullName>
    </submittedName>
</protein>
<dbReference type="SUPFAM" id="SSF55961">
    <property type="entry name" value="Bet v1-like"/>
    <property type="match status" value="1"/>
</dbReference>
<dbReference type="RefSeq" id="WP_346750929.1">
    <property type="nucleotide sequence ID" value="NZ_JAUJEA010000002.1"/>
</dbReference>
<comment type="caution">
    <text evidence="3">The sequence shown here is derived from an EMBL/GenBank/DDBJ whole genome shotgun (WGS) entry which is preliminary data.</text>
</comment>